<evidence type="ECO:0000313" key="1">
    <source>
        <dbReference type="EMBL" id="JAH64184.1"/>
    </source>
</evidence>
<reference evidence="1" key="2">
    <citation type="journal article" date="2015" name="Fish Shellfish Immunol.">
        <title>Early steps in the European eel (Anguilla anguilla)-Vibrio vulnificus interaction in the gills: Role of the RtxA13 toxin.</title>
        <authorList>
            <person name="Callol A."/>
            <person name="Pajuelo D."/>
            <person name="Ebbesson L."/>
            <person name="Teles M."/>
            <person name="MacKenzie S."/>
            <person name="Amaro C."/>
        </authorList>
    </citation>
    <scope>NUCLEOTIDE SEQUENCE</scope>
</reference>
<sequence>MDTKIFLNYLIFSVTFSCKHVYSLSNDELNLEARRQKTSD</sequence>
<proteinExistence type="predicted"/>
<organism evidence="1">
    <name type="scientific">Anguilla anguilla</name>
    <name type="common">European freshwater eel</name>
    <name type="synonym">Muraena anguilla</name>
    <dbReference type="NCBI Taxonomy" id="7936"/>
    <lineage>
        <taxon>Eukaryota</taxon>
        <taxon>Metazoa</taxon>
        <taxon>Chordata</taxon>
        <taxon>Craniata</taxon>
        <taxon>Vertebrata</taxon>
        <taxon>Euteleostomi</taxon>
        <taxon>Actinopterygii</taxon>
        <taxon>Neopterygii</taxon>
        <taxon>Teleostei</taxon>
        <taxon>Anguilliformes</taxon>
        <taxon>Anguillidae</taxon>
        <taxon>Anguilla</taxon>
    </lineage>
</organism>
<protein>
    <submittedName>
        <fullName evidence="1">Uncharacterized protein</fullName>
    </submittedName>
</protein>
<dbReference type="AlphaFoldDB" id="A0A0E9UE90"/>
<accession>A0A0E9UE90</accession>
<dbReference type="PROSITE" id="PS51257">
    <property type="entry name" value="PROKAR_LIPOPROTEIN"/>
    <property type="match status" value="1"/>
</dbReference>
<name>A0A0E9UE90_ANGAN</name>
<reference evidence="1" key="1">
    <citation type="submission" date="2014-11" db="EMBL/GenBank/DDBJ databases">
        <authorList>
            <person name="Amaro Gonzalez C."/>
        </authorList>
    </citation>
    <scope>NUCLEOTIDE SEQUENCE</scope>
</reference>
<dbReference type="EMBL" id="GBXM01044393">
    <property type="protein sequence ID" value="JAH64184.1"/>
    <property type="molecule type" value="Transcribed_RNA"/>
</dbReference>